<name>A0ABY5VD46_9FIRM</name>
<organism evidence="2 3">
    <name type="scientific">Ruminococcus gauvreauii</name>
    <dbReference type="NCBI Taxonomy" id="438033"/>
    <lineage>
        <taxon>Bacteria</taxon>
        <taxon>Bacillati</taxon>
        <taxon>Bacillota</taxon>
        <taxon>Clostridia</taxon>
        <taxon>Eubacteriales</taxon>
        <taxon>Oscillospiraceae</taxon>
        <taxon>Ruminococcus</taxon>
    </lineage>
</organism>
<evidence type="ECO:0000256" key="1">
    <source>
        <dbReference type="SAM" id="Phobius"/>
    </source>
</evidence>
<evidence type="ECO:0008006" key="4">
    <source>
        <dbReference type="Google" id="ProtNLM"/>
    </source>
</evidence>
<gene>
    <name evidence="2" type="ORF">NQ502_12685</name>
</gene>
<evidence type="ECO:0000313" key="3">
    <source>
        <dbReference type="Proteomes" id="UP001060164"/>
    </source>
</evidence>
<keyword evidence="3" id="KW-1185">Reference proteome</keyword>
<dbReference type="RefSeq" id="WP_028529289.1">
    <property type="nucleotide sequence ID" value="NZ_CABLBR010000021.1"/>
</dbReference>
<keyword evidence="1" id="KW-1133">Transmembrane helix</keyword>
<keyword evidence="1" id="KW-0472">Membrane</keyword>
<keyword evidence="1" id="KW-0812">Transmembrane</keyword>
<dbReference type="Proteomes" id="UP001060164">
    <property type="component" value="Chromosome"/>
</dbReference>
<dbReference type="EMBL" id="CP102290">
    <property type="protein sequence ID" value="UWP58232.1"/>
    <property type="molecule type" value="Genomic_DNA"/>
</dbReference>
<proteinExistence type="predicted"/>
<protein>
    <recommendedName>
        <fullName evidence="4">Lipoprotein</fullName>
    </recommendedName>
</protein>
<feature type="transmembrane region" description="Helical" evidence="1">
    <location>
        <begin position="12"/>
        <end position="30"/>
    </location>
</feature>
<accession>A0ABY5VD46</accession>
<sequence>MTYQVHTIKFIIFLLTGIVLSGCAVQAFLLNYPLSGILLCVLALFYLGISIFSAGAFVTVNEDCVRLHTLGITLKELRWDDIKEVGIVGTKVFNGKKNEKCGSLYLYFCKKGMNAEERFDMCLKWPPKECIYLHFENKKFDYIQSKWNKKIVTYNVGNLII</sequence>
<feature type="transmembrane region" description="Helical" evidence="1">
    <location>
        <begin position="36"/>
        <end position="60"/>
    </location>
</feature>
<evidence type="ECO:0000313" key="2">
    <source>
        <dbReference type="EMBL" id="UWP58232.1"/>
    </source>
</evidence>
<reference evidence="2" key="1">
    <citation type="journal article" date="2022" name="Cell">
        <title>Design, construction, and in vivo augmentation of a complex gut microbiome.</title>
        <authorList>
            <person name="Cheng A.G."/>
            <person name="Ho P.Y."/>
            <person name="Aranda-Diaz A."/>
            <person name="Jain S."/>
            <person name="Yu F.B."/>
            <person name="Meng X."/>
            <person name="Wang M."/>
            <person name="Iakiviak M."/>
            <person name="Nagashima K."/>
            <person name="Zhao A."/>
            <person name="Murugkar P."/>
            <person name="Patil A."/>
            <person name="Atabakhsh K."/>
            <person name="Weakley A."/>
            <person name="Yan J."/>
            <person name="Brumbaugh A.R."/>
            <person name="Higginbottom S."/>
            <person name="Dimas A."/>
            <person name="Shiver A.L."/>
            <person name="Deutschbauer A."/>
            <person name="Neff N."/>
            <person name="Sonnenburg J.L."/>
            <person name="Huang K.C."/>
            <person name="Fischbach M.A."/>
        </authorList>
    </citation>
    <scope>NUCLEOTIDE SEQUENCE</scope>
    <source>
        <strain evidence="2">DSM 19829</strain>
    </source>
</reference>